<keyword evidence="1" id="KW-1185">Reference proteome</keyword>
<accession>A0AAF5CYK1</accession>
<protein>
    <submittedName>
        <fullName evidence="2">Uncharacterized protein</fullName>
    </submittedName>
</protein>
<dbReference type="WBParaSite" id="TCONS_00003855.p1">
    <property type="protein sequence ID" value="TCONS_00003855.p1"/>
    <property type="gene ID" value="XLOC_000518"/>
</dbReference>
<proteinExistence type="predicted"/>
<evidence type="ECO:0000313" key="2">
    <source>
        <dbReference type="WBParaSite" id="TCONS_00003855.p1"/>
    </source>
</evidence>
<organism evidence="1 2">
    <name type="scientific">Strongyloides stercoralis</name>
    <name type="common">Threadworm</name>
    <dbReference type="NCBI Taxonomy" id="6248"/>
    <lineage>
        <taxon>Eukaryota</taxon>
        <taxon>Metazoa</taxon>
        <taxon>Ecdysozoa</taxon>
        <taxon>Nematoda</taxon>
        <taxon>Chromadorea</taxon>
        <taxon>Rhabditida</taxon>
        <taxon>Tylenchina</taxon>
        <taxon>Panagrolaimomorpha</taxon>
        <taxon>Strongyloidoidea</taxon>
        <taxon>Strongyloididae</taxon>
        <taxon>Strongyloides</taxon>
    </lineage>
</organism>
<evidence type="ECO:0000313" key="1">
    <source>
        <dbReference type="Proteomes" id="UP000035681"/>
    </source>
</evidence>
<sequence length="394" mass="44484">LKSTSKYTMKPDIIDAIEEDPDVIGNISPDSFDKLDDLRDQSLSEHQKIEKAQQILKSDSGLKDMADNIIRKVSGGSIDMNDNSINPKFGSTNSLTNSISNNPSSSKILSNIRNEFETNYDNIYNTLSSKAKEVADDLMNEIEDKDLSLTELTSNIKSIFDDTSSSIKNEIKSIIPEEINLGDKIKNTLSEDSDFDDEIKDIKSSLSNKIGSIKNENNPEFLVKAKNSTVQEVKNVLRNISITYEQQVESVKKILNSDKDVKGLYEKIEKLFNKTIDQKLKLIRENFEPLYKNVSANITDPDVKLVAETLASVIRNTSLPLSELELKIKTIFENIEPKVSDQLKVLIPKELNLQINFKSKPWTSKLMDKLRSFGNKIKNFFSGNKNKDDNPTAY</sequence>
<dbReference type="Proteomes" id="UP000035681">
    <property type="component" value="Unplaced"/>
</dbReference>
<dbReference type="AlphaFoldDB" id="A0AAF5CYK1"/>
<reference evidence="2" key="1">
    <citation type="submission" date="2024-02" db="UniProtKB">
        <authorList>
            <consortium name="WormBaseParasite"/>
        </authorList>
    </citation>
    <scope>IDENTIFICATION</scope>
</reference>
<name>A0AAF5CYK1_STRER</name>